<dbReference type="SUPFAM" id="SSF46689">
    <property type="entry name" value="Homeodomain-like"/>
    <property type="match status" value="2"/>
</dbReference>
<dbReference type="Pfam" id="PF00249">
    <property type="entry name" value="Myb_DNA-binding"/>
    <property type="match status" value="1"/>
</dbReference>
<sequence>MPEEDDLLAEWQAKLGNRWSSVAKKIPGRTGQQCAQRWRHKVNPNIKKEKWTEEEDDRLLELVRVHGNAWAEISRQLDGRTDQQCMGRWRRHLDPAIKREQWAAPEDAALASLHARHGSQWSAISKSIDGRTAQQCRARWFQLETGGQELAAPRTVRRGARPKRLQYDDIDGVSDDSADLSDIAEGEEEGECEQLLGRDEDEKGVEISESDDEAPSQFSTPLKTAYSRAMSGSRASSRPNTSRRVASERKDRRRISTGRSFRPSTSHTSPAPADGLAALSAAAEAEGLQRQLSARLQDDAVHLASDAANALGGAAEGQVLFKSPDGASPLSGDVPSSARDSARLLRKASTSPLFLSPLRHSSRASEPESRIINSSQRAFDPFQRPVSGSKSPEETGSEQVTPDTTPPLDGAAADDENTRPAAQQRSCTLARTTPGGGQPGPAGGDRFRSPGAVWRRQQSPGVNLLALLQSPQQPAKSDLFLSPGLKRYNMVTPEWAKRKFAVADEEGTQRGDSMPAPPPPYREDADIPTAGRPLHRGNVARRLDEALRGHAALVAGRSPGQGPSPARARRHMLMADGGTGDGCGAGDSDLCSPAKKCKVDSPAPDAKQQSSLRAPARTCARTGSSKEVAIFPPGGTSLHSTFLQRLQDTQPAVSTDTDGGSDGISRASQLLHTSDMEDSLMQESYGHGHVDKENSTCNAFEHLAVDGEHHATTPPMSKMTSAARSAAPGDVSSTLRSSSDVRLGLMAMLDRL</sequence>
<evidence type="ECO:0000256" key="5">
    <source>
        <dbReference type="SAM" id="MobiDB-lite"/>
    </source>
</evidence>
<proteinExistence type="predicted"/>
<reference evidence="8 9" key="1">
    <citation type="journal article" date="2024" name="Nat. Commun.">
        <title>Phylogenomics reveals the evolutionary origins of lichenization in chlorophyte algae.</title>
        <authorList>
            <person name="Puginier C."/>
            <person name="Libourel C."/>
            <person name="Otte J."/>
            <person name="Skaloud P."/>
            <person name="Haon M."/>
            <person name="Grisel S."/>
            <person name="Petersen M."/>
            <person name="Berrin J.G."/>
            <person name="Delaux P.M."/>
            <person name="Dal Grande F."/>
            <person name="Keller J."/>
        </authorList>
    </citation>
    <scope>NUCLEOTIDE SEQUENCE [LARGE SCALE GENOMIC DNA]</scope>
    <source>
        <strain evidence="8 9">SAG 216-7</strain>
    </source>
</reference>
<evidence type="ECO:0000313" key="9">
    <source>
        <dbReference type="Proteomes" id="UP001491310"/>
    </source>
</evidence>
<feature type="domain" description="HTH myb-type" evidence="7">
    <location>
        <begin position="98"/>
        <end position="148"/>
    </location>
</feature>
<feature type="domain" description="Myb-like" evidence="6">
    <location>
        <begin position="94"/>
        <end position="144"/>
    </location>
</feature>
<feature type="compositionally biased region" description="Polar residues" evidence="5">
    <location>
        <begin position="714"/>
        <end position="723"/>
    </location>
</feature>
<name>A0ABR2YPI1_9CHLO</name>
<feature type="compositionally biased region" description="Polar residues" evidence="5">
    <location>
        <begin position="420"/>
        <end position="431"/>
    </location>
</feature>
<dbReference type="SMART" id="SM00717">
    <property type="entry name" value="SANT"/>
    <property type="match status" value="3"/>
</dbReference>
<dbReference type="InterPro" id="IPR001005">
    <property type="entry name" value="SANT/Myb"/>
</dbReference>
<feature type="domain" description="Myb-like" evidence="6">
    <location>
        <begin position="43"/>
        <end position="93"/>
    </location>
</feature>
<dbReference type="PROSITE" id="PS51294">
    <property type="entry name" value="HTH_MYB"/>
    <property type="match status" value="3"/>
</dbReference>
<keyword evidence="2" id="KW-0238">DNA-binding</keyword>
<feature type="compositionally biased region" description="Acidic residues" evidence="5">
    <location>
        <begin position="168"/>
        <end position="192"/>
    </location>
</feature>
<keyword evidence="9" id="KW-1185">Reference proteome</keyword>
<gene>
    <name evidence="8" type="ORF">WJX75_003000</name>
</gene>
<dbReference type="Proteomes" id="UP001491310">
    <property type="component" value="Unassembled WGS sequence"/>
</dbReference>
<evidence type="ECO:0000259" key="7">
    <source>
        <dbReference type="PROSITE" id="PS51294"/>
    </source>
</evidence>
<evidence type="ECO:0000256" key="3">
    <source>
        <dbReference type="ARBA" id="ARBA00023163"/>
    </source>
</evidence>
<keyword evidence="1" id="KW-0805">Transcription regulation</keyword>
<feature type="compositionally biased region" description="Gly residues" evidence="5">
    <location>
        <begin position="434"/>
        <end position="443"/>
    </location>
</feature>
<feature type="compositionally biased region" description="Basic and acidic residues" evidence="5">
    <location>
        <begin position="196"/>
        <end position="206"/>
    </location>
</feature>
<keyword evidence="3" id="KW-0804">Transcription</keyword>
<organism evidence="8 9">
    <name type="scientific">Coccomyxa subellipsoidea</name>
    <dbReference type="NCBI Taxonomy" id="248742"/>
    <lineage>
        <taxon>Eukaryota</taxon>
        <taxon>Viridiplantae</taxon>
        <taxon>Chlorophyta</taxon>
        <taxon>core chlorophytes</taxon>
        <taxon>Trebouxiophyceae</taxon>
        <taxon>Trebouxiophyceae incertae sedis</taxon>
        <taxon>Coccomyxaceae</taxon>
        <taxon>Coccomyxa</taxon>
    </lineage>
</organism>
<accession>A0ABR2YPI1</accession>
<feature type="region of interest" description="Disordered" evidence="5">
    <location>
        <begin position="501"/>
        <end position="534"/>
    </location>
</feature>
<dbReference type="InterPro" id="IPR017930">
    <property type="entry name" value="Myb_dom"/>
</dbReference>
<feature type="domain" description="HTH myb-type" evidence="7">
    <location>
        <begin position="1"/>
        <end position="39"/>
    </location>
</feature>
<dbReference type="PANTHER" id="PTHR46621:SF1">
    <property type="entry name" value="SNRNA-ACTIVATING PROTEIN COMPLEX SUBUNIT 4"/>
    <property type="match status" value="1"/>
</dbReference>
<feature type="region of interest" description="Disordered" evidence="5">
    <location>
        <begin position="168"/>
        <end position="273"/>
    </location>
</feature>
<feature type="compositionally biased region" description="Polar residues" evidence="5">
    <location>
        <begin position="257"/>
        <end position="268"/>
    </location>
</feature>
<feature type="domain" description="Myb-like" evidence="6">
    <location>
        <begin position="1"/>
        <end position="42"/>
    </location>
</feature>
<feature type="compositionally biased region" description="Low complexity" evidence="5">
    <location>
        <begin position="225"/>
        <end position="238"/>
    </location>
</feature>
<protein>
    <submittedName>
        <fullName evidence="8">Uncharacterized protein</fullName>
    </submittedName>
</protein>
<dbReference type="PROSITE" id="PS50090">
    <property type="entry name" value="MYB_LIKE"/>
    <property type="match status" value="3"/>
</dbReference>
<keyword evidence="4" id="KW-0539">Nucleus</keyword>
<feature type="region of interest" description="Disordered" evidence="5">
    <location>
        <begin position="710"/>
        <end position="736"/>
    </location>
</feature>
<dbReference type="EMBL" id="JALJOT010000007">
    <property type="protein sequence ID" value="KAK9908792.1"/>
    <property type="molecule type" value="Genomic_DNA"/>
</dbReference>
<dbReference type="CDD" id="cd00167">
    <property type="entry name" value="SANT"/>
    <property type="match status" value="3"/>
</dbReference>
<feature type="domain" description="HTH myb-type" evidence="7">
    <location>
        <begin position="43"/>
        <end position="97"/>
    </location>
</feature>
<evidence type="ECO:0000256" key="2">
    <source>
        <dbReference type="ARBA" id="ARBA00023125"/>
    </source>
</evidence>
<comment type="caution">
    <text evidence="8">The sequence shown here is derived from an EMBL/GenBank/DDBJ whole genome shotgun (WGS) entry which is preliminary data.</text>
</comment>
<evidence type="ECO:0000256" key="4">
    <source>
        <dbReference type="ARBA" id="ARBA00023242"/>
    </source>
</evidence>
<dbReference type="Pfam" id="PF13921">
    <property type="entry name" value="Myb_DNA-bind_6"/>
    <property type="match status" value="1"/>
</dbReference>
<evidence type="ECO:0000259" key="6">
    <source>
        <dbReference type="PROSITE" id="PS50090"/>
    </source>
</evidence>
<evidence type="ECO:0000256" key="1">
    <source>
        <dbReference type="ARBA" id="ARBA00023015"/>
    </source>
</evidence>
<dbReference type="PANTHER" id="PTHR46621">
    <property type="entry name" value="SNRNA-ACTIVATING PROTEIN COMPLEX SUBUNIT 4"/>
    <property type="match status" value="1"/>
</dbReference>
<evidence type="ECO:0000313" key="8">
    <source>
        <dbReference type="EMBL" id="KAK9908792.1"/>
    </source>
</evidence>
<dbReference type="Gene3D" id="1.10.10.60">
    <property type="entry name" value="Homeodomain-like"/>
    <property type="match status" value="3"/>
</dbReference>
<dbReference type="InterPro" id="IPR009057">
    <property type="entry name" value="Homeodomain-like_sf"/>
</dbReference>
<feature type="region of interest" description="Disordered" evidence="5">
    <location>
        <begin position="356"/>
        <end position="456"/>
    </location>
</feature>
<dbReference type="InterPro" id="IPR051575">
    <property type="entry name" value="Myb-like_DNA-bd"/>
</dbReference>
<feature type="region of interest" description="Disordered" evidence="5">
    <location>
        <begin position="601"/>
        <end position="620"/>
    </location>
</feature>